<dbReference type="InterPro" id="IPR036250">
    <property type="entry name" value="AcylCo_DH-like_C"/>
</dbReference>
<comment type="caution">
    <text evidence="7">The sequence shown here is derived from an EMBL/GenBank/DDBJ whole genome shotgun (WGS) entry which is preliminary data.</text>
</comment>
<proteinExistence type="inferred from homology"/>
<gene>
    <name evidence="7" type="ORF">S03H2_29424</name>
</gene>
<dbReference type="InterPro" id="IPR009075">
    <property type="entry name" value="AcylCo_DH/oxidase_C"/>
</dbReference>
<feature type="non-terminal residue" evidence="7">
    <location>
        <position position="1"/>
    </location>
</feature>
<dbReference type="SUPFAM" id="SSF47203">
    <property type="entry name" value="Acyl-CoA dehydrogenase C-terminal domain-like"/>
    <property type="match status" value="1"/>
</dbReference>
<evidence type="ECO:0000256" key="3">
    <source>
        <dbReference type="ARBA" id="ARBA00022630"/>
    </source>
</evidence>
<dbReference type="PANTHER" id="PTHR43884:SF12">
    <property type="entry name" value="ISOVALERYL-COA DEHYDROGENASE, MITOCHONDRIAL-RELATED"/>
    <property type="match status" value="1"/>
</dbReference>
<sequence>RVLDEKGQIKGYRINGQKQFITNGGVADLYTILADTPEGPSFFIIEKGTKGLQPGKHEDKHGIRASDTAPVTLEDVYVPAENLVGGVEGIGLKQANRVFGYTRLMVATFGLAAGMSSLEKVIAYAKERVQFGTTLAEKQGYTHKLLVPNAVRIEAARAYTEEVAERIDSGEEDLQVEGSIAKYFATEVGDATANDGIQALGGYGYIREYEVEKIKRDAKIATIFEGTSEIQQSIISIFRLRETIRTKGGFYSGMSNELSSLPEQSGGPMVARAIWLLNELLLVARKLKVTKSQ</sequence>
<dbReference type="AlphaFoldDB" id="X1GV10"/>
<accession>X1GV10</accession>
<dbReference type="Gene3D" id="1.20.140.10">
    <property type="entry name" value="Butyryl-CoA Dehydrogenase, subunit A, domain 3"/>
    <property type="match status" value="1"/>
</dbReference>
<evidence type="ECO:0000259" key="6">
    <source>
        <dbReference type="Pfam" id="PF02770"/>
    </source>
</evidence>
<evidence type="ECO:0000256" key="4">
    <source>
        <dbReference type="ARBA" id="ARBA00022827"/>
    </source>
</evidence>
<keyword evidence="3" id="KW-0285">Flavoprotein</keyword>
<comment type="similarity">
    <text evidence="2">Belongs to the acyl-CoA dehydrogenase family.</text>
</comment>
<evidence type="ECO:0000259" key="5">
    <source>
        <dbReference type="Pfam" id="PF00441"/>
    </source>
</evidence>
<dbReference type="InterPro" id="IPR006091">
    <property type="entry name" value="Acyl-CoA_Oxase/DH_mid-dom"/>
</dbReference>
<dbReference type="InterPro" id="IPR046373">
    <property type="entry name" value="Acyl-CoA_Oxase/DH_mid-dom_sf"/>
</dbReference>
<organism evidence="7">
    <name type="scientific">marine sediment metagenome</name>
    <dbReference type="NCBI Taxonomy" id="412755"/>
    <lineage>
        <taxon>unclassified sequences</taxon>
        <taxon>metagenomes</taxon>
        <taxon>ecological metagenomes</taxon>
    </lineage>
</organism>
<dbReference type="Gene3D" id="2.40.110.10">
    <property type="entry name" value="Butyryl-CoA Dehydrogenase, subunit A, domain 2"/>
    <property type="match status" value="1"/>
</dbReference>
<dbReference type="Pfam" id="PF02770">
    <property type="entry name" value="Acyl-CoA_dh_M"/>
    <property type="match status" value="1"/>
</dbReference>
<protein>
    <recommendedName>
        <fullName evidence="8">Acyl-CoA dehydrogenase/oxidase C-terminal domain-containing protein</fullName>
    </recommendedName>
</protein>
<dbReference type="InterPro" id="IPR009100">
    <property type="entry name" value="AcylCoA_DH/oxidase_NM_dom_sf"/>
</dbReference>
<dbReference type="CDD" id="cd00567">
    <property type="entry name" value="ACAD"/>
    <property type="match status" value="1"/>
</dbReference>
<feature type="domain" description="Acyl-CoA oxidase/dehydrogenase middle" evidence="6">
    <location>
        <begin position="10"/>
        <end position="76"/>
    </location>
</feature>
<evidence type="ECO:0000256" key="2">
    <source>
        <dbReference type="ARBA" id="ARBA00009347"/>
    </source>
</evidence>
<feature type="domain" description="Acyl-CoA dehydrogenase/oxidase C-terminal" evidence="5">
    <location>
        <begin position="91"/>
        <end position="235"/>
    </location>
</feature>
<dbReference type="PANTHER" id="PTHR43884">
    <property type="entry name" value="ACYL-COA DEHYDROGENASE"/>
    <property type="match status" value="1"/>
</dbReference>
<comment type="cofactor">
    <cofactor evidence="1">
        <name>FAD</name>
        <dbReference type="ChEBI" id="CHEBI:57692"/>
    </cofactor>
</comment>
<dbReference type="EMBL" id="BARU01017763">
    <property type="protein sequence ID" value="GAH61766.1"/>
    <property type="molecule type" value="Genomic_DNA"/>
</dbReference>
<evidence type="ECO:0000313" key="7">
    <source>
        <dbReference type="EMBL" id="GAH61766.1"/>
    </source>
</evidence>
<dbReference type="SUPFAM" id="SSF56645">
    <property type="entry name" value="Acyl-CoA dehydrogenase NM domain-like"/>
    <property type="match status" value="1"/>
</dbReference>
<dbReference type="Pfam" id="PF00441">
    <property type="entry name" value="Acyl-CoA_dh_1"/>
    <property type="match status" value="1"/>
</dbReference>
<dbReference type="GO" id="GO:0003995">
    <property type="term" value="F:acyl-CoA dehydrogenase activity"/>
    <property type="evidence" value="ECO:0007669"/>
    <property type="project" value="InterPro"/>
</dbReference>
<dbReference type="InterPro" id="IPR006089">
    <property type="entry name" value="Acyl-CoA_DH_CS"/>
</dbReference>
<dbReference type="PROSITE" id="PS00073">
    <property type="entry name" value="ACYL_COA_DH_2"/>
    <property type="match status" value="1"/>
</dbReference>
<evidence type="ECO:0000256" key="1">
    <source>
        <dbReference type="ARBA" id="ARBA00001974"/>
    </source>
</evidence>
<keyword evidence="4" id="KW-0274">FAD</keyword>
<evidence type="ECO:0008006" key="8">
    <source>
        <dbReference type="Google" id="ProtNLM"/>
    </source>
</evidence>
<name>X1GV10_9ZZZZ</name>
<reference evidence="7" key="1">
    <citation type="journal article" date="2014" name="Front. Microbiol.">
        <title>High frequency of phylogenetically diverse reductive dehalogenase-homologous genes in deep subseafloor sedimentary metagenomes.</title>
        <authorList>
            <person name="Kawai M."/>
            <person name="Futagami T."/>
            <person name="Toyoda A."/>
            <person name="Takaki Y."/>
            <person name="Nishi S."/>
            <person name="Hori S."/>
            <person name="Arai W."/>
            <person name="Tsubouchi T."/>
            <person name="Morono Y."/>
            <person name="Uchiyama I."/>
            <person name="Ito T."/>
            <person name="Fujiyama A."/>
            <person name="Inagaki F."/>
            <person name="Takami H."/>
        </authorList>
    </citation>
    <scope>NUCLEOTIDE SEQUENCE</scope>
    <source>
        <strain evidence="7">Expedition CK06-06</strain>
    </source>
</reference>